<dbReference type="InterPro" id="IPR045269">
    <property type="entry name" value="Atg1-like"/>
</dbReference>
<evidence type="ECO:0000313" key="6">
    <source>
        <dbReference type="EMBL" id="KAA6355136.1"/>
    </source>
</evidence>
<dbReference type="Proteomes" id="UP000324800">
    <property type="component" value="Unassembled WGS sequence"/>
</dbReference>
<dbReference type="GO" id="GO:0000407">
    <property type="term" value="C:phagophore assembly site"/>
    <property type="evidence" value="ECO:0007669"/>
    <property type="project" value="TreeGrafter"/>
</dbReference>
<dbReference type="GO" id="GO:0000045">
    <property type="term" value="P:autophagosome assembly"/>
    <property type="evidence" value="ECO:0007669"/>
    <property type="project" value="TreeGrafter"/>
</dbReference>
<keyword evidence="3" id="KW-0418">Kinase</keyword>
<organism evidence="6 7">
    <name type="scientific">Streblomastix strix</name>
    <dbReference type="NCBI Taxonomy" id="222440"/>
    <lineage>
        <taxon>Eukaryota</taxon>
        <taxon>Metamonada</taxon>
        <taxon>Preaxostyla</taxon>
        <taxon>Oxymonadida</taxon>
        <taxon>Streblomastigidae</taxon>
        <taxon>Streblomastix</taxon>
    </lineage>
</organism>
<keyword evidence="2" id="KW-0547">Nucleotide-binding</keyword>
<dbReference type="EMBL" id="SNRW01035110">
    <property type="protein sequence ID" value="KAA6355136.1"/>
    <property type="molecule type" value="Genomic_DNA"/>
</dbReference>
<feature type="domain" description="Protein kinase" evidence="5">
    <location>
        <begin position="1"/>
        <end position="74"/>
    </location>
</feature>
<protein>
    <recommendedName>
        <fullName evidence="5">Protein kinase domain-containing protein</fullName>
    </recommendedName>
</protein>
<dbReference type="GO" id="GO:0004674">
    <property type="term" value="F:protein serine/threonine kinase activity"/>
    <property type="evidence" value="ECO:0007669"/>
    <property type="project" value="InterPro"/>
</dbReference>
<dbReference type="PANTHER" id="PTHR24348:SF22">
    <property type="entry name" value="NON-SPECIFIC SERINE_THREONINE PROTEIN KINASE"/>
    <property type="match status" value="1"/>
</dbReference>
<sequence>IYALGITFYKLITHKYPVNERNYEAQRKKMTQLKCIDRPSKINNDQLWDLLQNLLEFDPNKRITAAEALQHPYFTSPEAIADVSKEQQDIASLAVTAEQDGDSTITEFDKDPTYI</sequence>
<dbReference type="GO" id="GO:0005829">
    <property type="term" value="C:cytosol"/>
    <property type="evidence" value="ECO:0007669"/>
    <property type="project" value="TreeGrafter"/>
</dbReference>
<gene>
    <name evidence="6" type="ORF">EZS28_049337</name>
</gene>
<evidence type="ECO:0000256" key="1">
    <source>
        <dbReference type="ARBA" id="ARBA00022679"/>
    </source>
</evidence>
<feature type="non-terminal residue" evidence="6">
    <location>
        <position position="1"/>
    </location>
</feature>
<name>A0A5J4T9P6_9EUKA</name>
<dbReference type="Gene3D" id="1.10.510.10">
    <property type="entry name" value="Transferase(Phosphotransferase) domain 1"/>
    <property type="match status" value="1"/>
</dbReference>
<dbReference type="PROSITE" id="PS50011">
    <property type="entry name" value="PROTEIN_KINASE_DOM"/>
    <property type="match status" value="1"/>
</dbReference>
<feature type="non-terminal residue" evidence="6">
    <location>
        <position position="115"/>
    </location>
</feature>
<comment type="caution">
    <text evidence="6">The sequence shown here is derived from an EMBL/GenBank/DDBJ whole genome shotgun (WGS) entry which is preliminary data.</text>
</comment>
<dbReference type="GO" id="GO:0005776">
    <property type="term" value="C:autophagosome"/>
    <property type="evidence" value="ECO:0007669"/>
    <property type="project" value="TreeGrafter"/>
</dbReference>
<evidence type="ECO:0000256" key="3">
    <source>
        <dbReference type="ARBA" id="ARBA00022777"/>
    </source>
</evidence>
<dbReference type="GO" id="GO:0010506">
    <property type="term" value="P:regulation of autophagy"/>
    <property type="evidence" value="ECO:0007669"/>
    <property type="project" value="InterPro"/>
</dbReference>
<dbReference type="AlphaFoldDB" id="A0A5J4T9P6"/>
<keyword evidence="4" id="KW-0067">ATP-binding</keyword>
<evidence type="ECO:0000256" key="2">
    <source>
        <dbReference type="ARBA" id="ARBA00022741"/>
    </source>
</evidence>
<dbReference type="GO" id="GO:0005524">
    <property type="term" value="F:ATP binding"/>
    <property type="evidence" value="ECO:0007669"/>
    <property type="project" value="UniProtKB-KW"/>
</dbReference>
<evidence type="ECO:0000259" key="5">
    <source>
        <dbReference type="PROSITE" id="PS50011"/>
    </source>
</evidence>
<dbReference type="PANTHER" id="PTHR24348">
    <property type="entry name" value="SERINE/THREONINE-PROTEIN KINASE UNC-51-RELATED"/>
    <property type="match status" value="1"/>
</dbReference>
<dbReference type="Pfam" id="PF00069">
    <property type="entry name" value="Pkinase"/>
    <property type="match status" value="1"/>
</dbReference>
<dbReference type="GO" id="GO:0016020">
    <property type="term" value="C:membrane"/>
    <property type="evidence" value="ECO:0007669"/>
    <property type="project" value="TreeGrafter"/>
</dbReference>
<proteinExistence type="predicted"/>
<keyword evidence="1" id="KW-0808">Transferase</keyword>
<evidence type="ECO:0000256" key="4">
    <source>
        <dbReference type="ARBA" id="ARBA00022840"/>
    </source>
</evidence>
<evidence type="ECO:0000313" key="7">
    <source>
        <dbReference type="Proteomes" id="UP000324800"/>
    </source>
</evidence>
<dbReference type="InterPro" id="IPR011009">
    <property type="entry name" value="Kinase-like_dom_sf"/>
</dbReference>
<dbReference type="SUPFAM" id="SSF56112">
    <property type="entry name" value="Protein kinase-like (PK-like)"/>
    <property type="match status" value="1"/>
</dbReference>
<dbReference type="InterPro" id="IPR000719">
    <property type="entry name" value="Prot_kinase_dom"/>
</dbReference>
<accession>A0A5J4T9P6</accession>
<reference evidence="6 7" key="1">
    <citation type="submission" date="2019-03" db="EMBL/GenBank/DDBJ databases">
        <title>Single cell metagenomics reveals metabolic interactions within the superorganism composed of flagellate Streblomastix strix and complex community of Bacteroidetes bacteria on its surface.</title>
        <authorList>
            <person name="Treitli S.C."/>
            <person name="Kolisko M."/>
            <person name="Husnik F."/>
            <person name="Keeling P."/>
            <person name="Hampl V."/>
        </authorList>
    </citation>
    <scope>NUCLEOTIDE SEQUENCE [LARGE SCALE GENOMIC DNA]</scope>
    <source>
        <strain evidence="6">ST1C</strain>
    </source>
</reference>